<sequence length="2747" mass="312937">MSDKMSSFLHIGDICSLYAEGSTNGFISTLGLVDDRCVVQPEAGDLNNPPKKFRDCLFKLCPMNRYSAQKQFWKAAKPGANSTTDAVLLNKLHHAADLEKKQNETENRKLLGTVIQYGNVIQLLHLKSNKYLTVNKRLPALLEKNAMRVTLDEAGNEGSWFYIQPFYKLRSIGDSVVIGDKVVLNPVNAGQPLHASSHQLVDNPGCNEVNSVNCNTSWKIVLFMKWSDNKDDILKGGDVVRLFHAEQEKFLTCDEHRKKQHVFLRTTGRQSATSATSSKALWEVEVVQHDPCRGGAGYWNSLFRFKHLATGHYLAAEVDPDFEEECLEFPPSVDPDQDASRSRLRNAQEKMVYSLVSVPEGNDISSIFELDPTTLRGGDSLVPRNSYVRLRHLCTNTWVHSTNIPIDKEEEKPVMLKIGTSPVKEDKEAFAIVPVSPAEVRDLDFANDASKVLGSIAGKLEKGTITQNERRSVTKLLEDLVYFVTGGTNSGQDVLEVVFSKPNRERQKLMREQNILKQIFKLLQAPFTDCGDGPMLRLEELGDQRHAPFRHICRLCYRVLRHSQQDYRKNQEYIAKQFGFMQKQIGYDVLAEDTITALLHNNRKLLEKHITAAEIDTFVSLVRKNREPRFLDYLSDLCVSMNKSIPVTQELICKAVLNPTNADILIETKLVLSRFEFEGVSTGENALEAGEDEEEVWLFWRDSNKEIRSKSVRELAQDAKEGQKEDRDVLSYYRYQLNLFARMCLDRQYLAINEISGQLDVDLILRCMSDENLPYDLRASFCRLMLHMHVDRDPQEQVTPVKYARLWSEIPSEIAIDDYDSSGTSKDEIKERFAQTMEFVEEYLRDVVCQRFPFSDKEKNKLTFEVVNLARNLIYFGFYNFSDLLRLTKILLAILDCVHVTTIFPISKMVKGEENKGSNVMRSIHGVGELMTQVVLRGGGFLPMTPMAAVPEGDVKQAEPEKEDILVMDTKLKIIEILQFILNVRLDYRISCLLCIFKREFDESNSQTSETSSGNSQEGPSNVPGALDFEHIEEQAEGIFGGSEENTPLDLDDHGGRTFLRVLLHLTMHDYPPLVSGALQLLFRHFSQRQEVLQAFKQVQLLVTSQDVDNYKQIKQDLDQLRSIVEKSELWVYKGQGPDETMDGASGENEHKKTEEGNNKSQKHESTSSYNYRVVKEILIRLSKLCVQESASVRKSRKQQQRLLRNMGAHAVVLELLQIPYEKAEDTKMQEIMRLAHEFLQNFCAGNQQNQALLHKHINLFLNPGILEAVTMQHIFMNNFQLCSEINERVVQHFVHCIETHGRNVQYIKFLQTIVKAEGKFIKKCQDMVMAELVNSGEDVLVFYNDRASFQTLIQMMRSERDRMDENSPLMYHIHLVELLAVCTEGKNVYTEIKCNSLLPLDDIVRVVTHEDCIPEVKIAYINFLNHCYVDTEVEMKEIYTSNHMWKLFENFLVDICRACNNTSDRKHADSILEKYVTEIVMSIVTTFFSSPFSDQSTTLQTRQPVFVQLLQGVFRVYHCNWLIPSQKASVESCIRVLSDVAKSRAIAIPVDLDSQVNNLFLKSHNIVQKTAMNWRLSARNAARRDSVLAASRDYRNIIERLQDIVSALEDRLRPLVQAELSVLVDVLHRPELLFPENTDARRKCESGGFICKLIKHTKQLLEENEEKLCIKVLQTLREMMTKDRGYGEKQISIDELDNAELPQAPESENSTEELEPSPPLRQLEDHKRGEALRQILVNRYYGNIRPSGRRESLTSFGNGPLSPGGPSKPGGGGGGSGSSSTSRGEMSLAEVQCHLDKEGASNLVIDLIMNASSDRVFHESILLAIALLEGGNTTIQHSFFCRLTEDKKSEKFFKVFYDRMKVAQQEIKATVTVNTSDLGNKKKDDEIDRDAPSRKKAKEPSTQITEEVRDQLLEASAATRKAFTTFRREADPDDHYQPGEGTQATADKTKDDLEMSAVITIMQPILRFLQLLCENHNRDLQNFLRCQNNKTNYNLVCETLQFLDCICGSTTGGLGLLGLYINEKNVALINQTLESLTEYCQGPCHENQNCIATHESNGIDIITALILNDINPLGKKRMDLVLELKNNASKLLLAIMESRHDSENAERILYNMRPKELVEVIKKAYMQGEVEFEDGENGEDGAASPRNVGHNIYILAHQLARHNKELQTMLKPGGQVDGDEALEFYAKHTAQIEIVRLDRTMEQIVFPVPSICEFLTKESKLRIYYTTERDEQGSKINDFFLRSEDLFNEMNWQKKLRAQPVLYWCARNMSFWSSISFNLAVLMNLLVAFFYPFKGVRGGTLEPHWSGLLWTAMLISLAIVIALPKPHGIRALIASTILRLIFSVGLQPTLFLLGAFNVCNKIIFLMSFVGNCGTFTRGYRAMVLDVEFLYHLLYLLICAMGLFVHEFFYSLLLFDLVYREETLLNVIKSVTRNGRSIILTAVLALILVYLFSIVGYLFFKDDFILEVDRLPNETAVPETGESLASNFLYSDVCRVEMGDNCSSPAPKEELVPVEETEQDKEHTCETLLMCIVTVLSHGLRSGGGVGDVLRKPSKEEPLFAARVIYDLLFFFMVIIIVLNLIFGVIIDTFADLRSEKQKKEEILKTTCFICGLERDKFDNKTVTFEEHIKEEHNMWHYLCFIVLVKVKDSTEYTGPESYVAEMIKERNLDWFPRMRAMSLVSSDAEGEQNELRNLQEKLESTMKLVTNLSGQLSELKDQMTEQRKQKQRIGLLGHPPHMNVNPQQPA</sequence>
<dbReference type="PROSITE" id="PS50919">
    <property type="entry name" value="MIR"/>
    <property type="match status" value="3"/>
</dbReference>
<reference evidence="23" key="2">
    <citation type="submission" date="2025-04" db="UniProtKB">
        <authorList>
            <consortium name="RefSeq"/>
        </authorList>
    </citation>
    <scope>IDENTIFICATION</scope>
    <source>
        <tissue evidence="23">Leukocyte</tissue>
    </source>
</reference>
<comment type="similarity">
    <text evidence="3 19">Belongs to the InsP3 receptor family.</text>
</comment>
<comment type="domain">
    <text evidence="19">The ITPR1 structure has a large solenoid CY assembly built around the central helical bundle made of the C-terminal domains from four ITPR1 subunits. The solenoid scaffold includes domains responsible for binding of ligands and regulatory proteins and is connected via an allosteric nexus at the cytosolic-membrane interface to the transmembrane channel assembly. Six transmembrane helices from each subunit form the central ion-conduction pore.</text>
</comment>
<evidence type="ECO:0000256" key="14">
    <source>
        <dbReference type="ARBA" id="ARBA00023170"/>
    </source>
</evidence>
<feature type="transmembrane region" description="Helical" evidence="19">
    <location>
        <begin position="2393"/>
        <end position="2418"/>
    </location>
</feature>
<evidence type="ECO:0000256" key="12">
    <source>
        <dbReference type="ARBA" id="ARBA00023065"/>
    </source>
</evidence>
<feature type="domain" description="MIR" evidence="21">
    <location>
        <begin position="379"/>
        <end position="435"/>
    </location>
</feature>
<accession>A0A8B7WC20</accession>
<evidence type="ECO:0000256" key="20">
    <source>
        <dbReference type="SAM" id="MobiDB-lite"/>
    </source>
</evidence>
<feature type="compositionally biased region" description="Gly residues" evidence="20">
    <location>
        <begin position="1768"/>
        <end position="1778"/>
    </location>
</feature>
<dbReference type="Ensembl" id="ENSCCNT00000033801.1">
    <property type="protein sequence ID" value="ENSCCNP00000026674.1"/>
    <property type="gene ID" value="ENSCCNG00000025790.1"/>
</dbReference>
<keyword evidence="4 19" id="KW-0813">Transport</keyword>
<dbReference type="Pfam" id="PF02815">
    <property type="entry name" value="MIR"/>
    <property type="match status" value="1"/>
</dbReference>
<dbReference type="InterPro" id="IPR035910">
    <property type="entry name" value="RyR/IP3R_RIH_dom_sf"/>
</dbReference>
<dbReference type="GO" id="GO:0030658">
    <property type="term" value="C:transport vesicle membrane"/>
    <property type="evidence" value="ECO:0007669"/>
    <property type="project" value="UniProtKB-SubCell"/>
</dbReference>
<gene>
    <name evidence="22 23" type="primary">Itpr1</name>
</gene>
<keyword evidence="17" id="KW-0968">Cytoplasmic vesicle</keyword>
<feature type="region of interest" description="Disordered" evidence="20">
    <location>
        <begin position="1928"/>
        <end position="1950"/>
    </location>
</feature>
<keyword evidence="8" id="KW-0677">Repeat</keyword>
<dbReference type="CTD" id="3708"/>
<evidence type="ECO:0000256" key="17">
    <source>
        <dbReference type="ARBA" id="ARBA00023329"/>
    </source>
</evidence>
<feature type="region of interest" description="Disordered" evidence="20">
    <location>
        <begin position="1005"/>
        <end position="1025"/>
    </location>
</feature>
<dbReference type="SUPFAM" id="SSF100909">
    <property type="entry name" value="IP3 receptor type 1 binding core, domain 2"/>
    <property type="match status" value="2"/>
</dbReference>
<dbReference type="Pfam" id="PF00520">
    <property type="entry name" value="Ion_trans"/>
    <property type="match status" value="1"/>
</dbReference>
<keyword evidence="5 19" id="KW-0109">Calcium transport</keyword>
<dbReference type="PRINTS" id="PR00779">
    <property type="entry name" value="INSP3RECEPTR"/>
</dbReference>
<proteinExistence type="inferred from homology"/>
<feature type="domain" description="MIR" evidence="21">
    <location>
        <begin position="112"/>
        <end position="166"/>
    </location>
</feature>
<evidence type="ECO:0000259" key="21">
    <source>
        <dbReference type="PROSITE" id="PS50919"/>
    </source>
</evidence>
<dbReference type="GO" id="GO:0005220">
    <property type="term" value="F:inositol 1,4,5-trisphosphate-gated calcium channel activity"/>
    <property type="evidence" value="ECO:0007669"/>
    <property type="project" value="UniProtKB-UniRule"/>
</dbReference>
<dbReference type="GO" id="GO:0051209">
    <property type="term" value="P:release of sequestered calcium ion into cytosol"/>
    <property type="evidence" value="ECO:0007669"/>
    <property type="project" value="UniProtKB-UniRule"/>
</dbReference>
<feature type="compositionally biased region" description="Basic and acidic residues" evidence="20">
    <location>
        <begin position="1928"/>
        <end position="1938"/>
    </location>
</feature>
<dbReference type="RefSeq" id="XP_020039605.1">
    <property type="nucleotide sequence ID" value="XM_020184016.1"/>
</dbReference>
<dbReference type="InterPro" id="IPR016093">
    <property type="entry name" value="MIR_motif"/>
</dbReference>
<comment type="function">
    <text evidence="19">Receptor for inositol 1,4,5-trisphosphate, a second messenger that mediates the release of intracellular calcium.</text>
</comment>
<dbReference type="InterPro" id="IPR005821">
    <property type="entry name" value="Ion_trans_dom"/>
</dbReference>
<evidence type="ECO:0000256" key="18">
    <source>
        <dbReference type="ARBA" id="ARBA00036634"/>
    </source>
</evidence>
<evidence type="ECO:0000313" key="23">
    <source>
        <dbReference type="RefSeq" id="XP_020039605.1"/>
    </source>
</evidence>
<comment type="catalytic activity">
    <reaction evidence="18">
        <text>Ca(2+)(in) = Ca(2+)(out)</text>
        <dbReference type="Rhea" id="RHEA:29671"/>
        <dbReference type="ChEBI" id="CHEBI:29108"/>
    </reaction>
</comment>
<dbReference type="Gene3D" id="2.80.10.50">
    <property type="match status" value="2"/>
</dbReference>
<evidence type="ECO:0000256" key="8">
    <source>
        <dbReference type="ARBA" id="ARBA00022737"/>
    </source>
</evidence>
<feature type="compositionally biased region" description="Low complexity" evidence="20">
    <location>
        <begin position="1756"/>
        <end position="1766"/>
    </location>
</feature>
<keyword evidence="6 19" id="KW-0107">Calcium channel</keyword>
<evidence type="ECO:0000256" key="4">
    <source>
        <dbReference type="ARBA" id="ARBA00022448"/>
    </source>
</evidence>
<evidence type="ECO:0000256" key="16">
    <source>
        <dbReference type="ARBA" id="ARBA00023303"/>
    </source>
</evidence>
<feature type="transmembrane region" description="Helical" evidence="19">
    <location>
        <begin position="2568"/>
        <end position="2591"/>
    </location>
</feature>
<feature type="region of interest" description="Disordered" evidence="20">
    <location>
        <begin position="1879"/>
        <end position="1909"/>
    </location>
</feature>
<feature type="compositionally biased region" description="Polar residues" evidence="20">
    <location>
        <begin position="1005"/>
        <end position="1020"/>
    </location>
</feature>
<dbReference type="InterPro" id="IPR015925">
    <property type="entry name" value="Ryanodine_IP3_receptor"/>
</dbReference>
<evidence type="ECO:0000256" key="9">
    <source>
        <dbReference type="ARBA" id="ARBA00022824"/>
    </source>
</evidence>
<evidence type="ECO:0000256" key="11">
    <source>
        <dbReference type="ARBA" id="ARBA00022989"/>
    </source>
</evidence>
<dbReference type="Pfam" id="PF01365">
    <property type="entry name" value="RYDR_ITPR"/>
    <property type="match status" value="2"/>
</dbReference>
<keyword evidence="9 19" id="KW-0256">Endoplasmic reticulum</keyword>
<evidence type="ECO:0000313" key="22">
    <source>
        <dbReference type="Ensembl" id="ENSCCNP00000026674.1"/>
    </source>
</evidence>
<evidence type="ECO:0000256" key="10">
    <source>
        <dbReference type="ARBA" id="ARBA00022837"/>
    </source>
</evidence>
<evidence type="ECO:0000256" key="1">
    <source>
        <dbReference type="ARBA" id="ARBA00004477"/>
    </source>
</evidence>
<evidence type="ECO:0000256" key="5">
    <source>
        <dbReference type="ARBA" id="ARBA00022568"/>
    </source>
</evidence>
<feature type="domain" description="MIR" evidence="21">
    <location>
        <begin position="231"/>
        <end position="287"/>
    </location>
</feature>
<dbReference type="OrthoDB" id="76898at2759"/>
<dbReference type="InterPro" id="IPR000493">
    <property type="entry name" value="InsP3_rcpt"/>
</dbReference>
<dbReference type="SMART" id="SM00472">
    <property type="entry name" value="MIR"/>
    <property type="match status" value="4"/>
</dbReference>
<dbReference type="InterPro" id="IPR016024">
    <property type="entry name" value="ARM-type_fold"/>
</dbReference>
<dbReference type="Pfam" id="PF08454">
    <property type="entry name" value="RIH_assoc"/>
    <property type="match status" value="1"/>
</dbReference>
<dbReference type="Pfam" id="PF08709">
    <property type="entry name" value="Ins145_P3_rec"/>
    <property type="match status" value="1"/>
</dbReference>
<dbReference type="PANTHER" id="PTHR45816:SF2">
    <property type="entry name" value="INOSITOL 1,4,5-TRISPHOSPHATE RECEPTOR"/>
    <property type="match status" value="1"/>
</dbReference>
<feature type="compositionally biased region" description="Basic and acidic residues" evidence="20">
    <location>
        <begin position="1880"/>
        <end position="1894"/>
    </location>
</feature>
<dbReference type="PANTHER" id="PTHR45816">
    <property type="entry name" value="MIR DOMAIN-CONTAINING PROTEIN"/>
    <property type="match status" value="1"/>
</dbReference>
<keyword evidence="14 19" id="KW-0675">Receptor</keyword>
<feature type="compositionally biased region" description="Basic and acidic residues" evidence="20">
    <location>
        <begin position="1148"/>
        <end position="1166"/>
    </location>
</feature>
<evidence type="ECO:0000256" key="19">
    <source>
        <dbReference type="RuleBase" id="RU368044"/>
    </source>
</evidence>
<organism evidence="23">
    <name type="scientific">Castor canadensis</name>
    <name type="common">American beaver</name>
    <dbReference type="NCBI Taxonomy" id="51338"/>
    <lineage>
        <taxon>Eukaryota</taxon>
        <taxon>Metazoa</taxon>
        <taxon>Chordata</taxon>
        <taxon>Craniata</taxon>
        <taxon>Vertebrata</taxon>
        <taxon>Euteleostomi</taxon>
        <taxon>Mammalia</taxon>
        <taxon>Eutheria</taxon>
        <taxon>Euarchontoglires</taxon>
        <taxon>Glires</taxon>
        <taxon>Rodentia</taxon>
        <taxon>Castorimorpha</taxon>
        <taxon>Castoridae</taxon>
        <taxon>Castor</taxon>
    </lineage>
</organism>
<dbReference type="GO" id="GO:0070679">
    <property type="term" value="F:inositol 1,4,5 trisphosphate binding"/>
    <property type="evidence" value="ECO:0007669"/>
    <property type="project" value="UniProtKB-UniRule"/>
</dbReference>
<feature type="region of interest" description="Disordered" evidence="20">
    <location>
        <begin position="1136"/>
        <end position="1168"/>
    </location>
</feature>
<feature type="region of interest" description="Disordered" evidence="20">
    <location>
        <begin position="2722"/>
        <end position="2747"/>
    </location>
</feature>
<keyword evidence="16 19" id="KW-0407">Ion channel</keyword>
<evidence type="ECO:0000256" key="7">
    <source>
        <dbReference type="ARBA" id="ARBA00022692"/>
    </source>
</evidence>
<dbReference type="FunFam" id="1.25.10.30:FF:000001">
    <property type="entry name" value="Inositol 1,4,5-trisphosphate receptor, type 2"/>
    <property type="match status" value="1"/>
</dbReference>
<dbReference type="InterPro" id="IPR000699">
    <property type="entry name" value="RIH_dom"/>
</dbReference>
<protein>
    <recommendedName>
        <fullName evidence="19">Inositol 1,4,5-trisphosphate receptor</fullName>
    </recommendedName>
</protein>
<dbReference type="Gene3D" id="1.25.10.30">
    <property type="entry name" value="IP3 receptor type 1 binding core, RIH domain"/>
    <property type="match status" value="1"/>
</dbReference>
<keyword evidence="7 19" id="KW-0812">Transmembrane</keyword>
<dbReference type="InterPro" id="IPR036300">
    <property type="entry name" value="MIR_dom_sf"/>
</dbReference>
<feature type="region of interest" description="Disordered" evidence="20">
    <location>
        <begin position="1749"/>
        <end position="1787"/>
    </location>
</feature>
<dbReference type="InterPro" id="IPR014821">
    <property type="entry name" value="Ins145_P3_rcpt"/>
</dbReference>
<comment type="subunit">
    <text evidence="19">Homotetramer.</text>
</comment>
<dbReference type="InterPro" id="IPR013662">
    <property type="entry name" value="RIH_assoc-dom"/>
</dbReference>
<feature type="transmembrane region" description="Helical" evidence="19">
    <location>
        <begin position="2272"/>
        <end position="2294"/>
    </location>
</feature>
<evidence type="ECO:0000256" key="2">
    <source>
        <dbReference type="ARBA" id="ARBA00004638"/>
    </source>
</evidence>
<dbReference type="SUPFAM" id="SSF48371">
    <property type="entry name" value="ARM repeat"/>
    <property type="match status" value="1"/>
</dbReference>
<feature type="transmembrane region" description="Helical" evidence="19">
    <location>
        <begin position="2438"/>
        <end position="2460"/>
    </location>
</feature>
<keyword evidence="13 19" id="KW-0472">Membrane</keyword>
<feature type="region of interest" description="Disordered" evidence="20">
    <location>
        <begin position="1705"/>
        <end position="1728"/>
    </location>
</feature>
<evidence type="ECO:0000256" key="3">
    <source>
        <dbReference type="ARBA" id="ARBA00009453"/>
    </source>
</evidence>
<reference evidence="22" key="1">
    <citation type="submission" date="2023-09" db="UniProtKB">
        <authorList>
            <consortium name="Ensembl"/>
        </authorList>
    </citation>
    <scope>IDENTIFICATION</scope>
</reference>
<dbReference type="SUPFAM" id="SSF82109">
    <property type="entry name" value="MIR domain"/>
    <property type="match status" value="2"/>
</dbReference>
<dbReference type="CDD" id="cd23287">
    <property type="entry name" value="beta-trefoil_MIR_ITPR1"/>
    <property type="match status" value="1"/>
</dbReference>
<dbReference type="Gene3D" id="1.10.287.70">
    <property type="match status" value="1"/>
</dbReference>
<name>A0A8B7WC20_CASCN</name>
<keyword evidence="10 19" id="KW-0106">Calcium</keyword>
<evidence type="ECO:0000256" key="13">
    <source>
        <dbReference type="ARBA" id="ARBA00023136"/>
    </source>
</evidence>
<feature type="transmembrane region" description="Helical" evidence="19">
    <location>
        <begin position="2306"/>
        <end position="2324"/>
    </location>
</feature>
<evidence type="ECO:0000256" key="15">
    <source>
        <dbReference type="ARBA" id="ARBA00023286"/>
    </source>
</evidence>
<dbReference type="GO" id="GO:0005789">
    <property type="term" value="C:endoplasmic reticulum membrane"/>
    <property type="evidence" value="ECO:0007669"/>
    <property type="project" value="UniProtKB-SubCell"/>
</dbReference>
<comment type="subcellular location">
    <subcellularLocation>
        <location evidence="2">Cytoplasmic vesicle</location>
        <location evidence="2">Secretory vesicle membrane</location>
        <topology evidence="2">Multi-pass membrane protein</topology>
    </subcellularLocation>
    <subcellularLocation>
        <location evidence="1 19">Endoplasmic reticulum membrane</location>
        <topology evidence="1 19">Multi-pass membrane protein</topology>
    </subcellularLocation>
</comment>
<keyword evidence="11 19" id="KW-1133">Transmembrane helix</keyword>
<keyword evidence="12 19" id="KW-0406">Ion transport</keyword>
<dbReference type="FunFam" id="2.80.10.50:FF:000002">
    <property type="entry name" value="Inositol 1,4,5-trisphosphate receptor type 2"/>
    <property type="match status" value="1"/>
</dbReference>
<keyword evidence="15 19" id="KW-1071">Ligand-gated ion channel</keyword>
<evidence type="ECO:0000256" key="6">
    <source>
        <dbReference type="ARBA" id="ARBA00022673"/>
    </source>
</evidence>